<feature type="domain" description="BHLH" evidence="6">
    <location>
        <begin position="180"/>
        <end position="229"/>
    </location>
</feature>
<evidence type="ECO:0000256" key="4">
    <source>
        <dbReference type="ARBA" id="ARBA00023163"/>
    </source>
</evidence>
<dbReference type="Gene3D" id="4.10.280.10">
    <property type="entry name" value="Helix-loop-helix DNA-binding domain"/>
    <property type="match status" value="1"/>
</dbReference>
<evidence type="ECO:0000259" key="6">
    <source>
        <dbReference type="PROSITE" id="PS50888"/>
    </source>
</evidence>
<keyword evidence="2" id="KW-0805">Transcription regulation</keyword>
<keyword evidence="5" id="KW-0539">Nucleus</keyword>
<dbReference type="InterPro" id="IPR036638">
    <property type="entry name" value="HLH_DNA-bd_sf"/>
</dbReference>
<evidence type="ECO:0000256" key="1">
    <source>
        <dbReference type="ARBA" id="ARBA00004123"/>
    </source>
</evidence>
<keyword evidence="8" id="KW-1185">Reference proteome</keyword>
<keyword evidence="4" id="KW-0804">Transcription</keyword>
<evidence type="ECO:0000256" key="3">
    <source>
        <dbReference type="ARBA" id="ARBA00023125"/>
    </source>
</evidence>
<evidence type="ECO:0000313" key="8">
    <source>
        <dbReference type="Proteomes" id="UP001172457"/>
    </source>
</evidence>
<dbReference type="InterPro" id="IPR045843">
    <property type="entry name" value="IND-like"/>
</dbReference>
<evidence type="ECO:0000256" key="5">
    <source>
        <dbReference type="ARBA" id="ARBA00023242"/>
    </source>
</evidence>
<reference evidence="7" key="1">
    <citation type="submission" date="2023-03" db="EMBL/GenBank/DDBJ databases">
        <title>Chromosome-scale reference genome and RAD-based genetic map of yellow starthistle (Centaurea solstitialis) reveal putative structural variation and QTLs associated with invader traits.</title>
        <authorList>
            <person name="Reatini B."/>
            <person name="Cang F.A."/>
            <person name="Jiang Q."/>
            <person name="Mckibben M.T.W."/>
            <person name="Barker M.S."/>
            <person name="Rieseberg L.H."/>
            <person name="Dlugosch K.M."/>
        </authorList>
    </citation>
    <scope>NUCLEOTIDE SEQUENCE</scope>
    <source>
        <strain evidence="7">CAN-66</strain>
        <tissue evidence="7">Leaf</tissue>
    </source>
</reference>
<dbReference type="PANTHER" id="PTHR45914">
    <property type="entry name" value="TRANSCRIPTION FACTOR HEC3-RELATED"/>
    <property type="match status" value="1"/>
</dbReference>
<dbReference type="Pfam" id="PF00010">
    <property type="entry name" value="HLH"/>
    <property type="match status" value="1"/>
</dbReference>
<dbReference type="CDD" id="cd11393">
    <property type="entry name" value="bHLH_AtbHLH_like"/>
    <property type="match status" value="1"/>
</dbReference>
<comment type="caution">
    <text evidence="7">The sequence shown here is derived from an EMBL/GenBank/DDBJ whole genome shotgun (WGS) entry which is preliminary data.</text>
</comment>
<dbReference type="GO" id="GO:0003700">
    <property type="term" value="F:DNA-binding transcription factor activity"/>
    <property type="evidence" value="ECO:0007669"/>
    <property type="project" value="InterPro"/>
</dbReference>
<dbReference type="GO" id="GO:0005634">
    <property type="term" value="C:nucleus"/>
    <property type="evidence" value="ECO:0007669"/>
    <property type="project" value="UniProtKB-SubCell"/>
</dbReference>
<dbReference type="PANTHER" id="PTHR45914:SF24">
    <property type="entry name" value="BHLH DOMAIN-CONTAINING PROTEIN"/>
    <property type="match status" value="1"/>
</dbReference>
<comment type="subcellular location">
    <subcellularLocation>
        <location evidence="1">Nucleus</location>
    </subcellularLocation>
</comment>
<dbReference type="InterPro" id="IPR045239">
    <property type="entry name" value="bHLH95_bHLH"/>
</dbReference>
<proteinExistence type="predicted"/>
<dbReference type="GO" id="GO:0003677">
    <property type="term" value="F:DNA binding"/>
    <property type="evidence" value="ECO:0007669"/>
    <property type="project" value="UniProtKB-KW"/>
</dbReference>
<dbReference type="GO" id="GO:0046983">
    <property type="term" value="F:protein dimerization activity"/>
    <property type="evidence" value="ECO:0007669"/>
    <property type="project" value="InterPro"/>
</dbReference>
<evidence type="ECO:0000256" key="2">
    <source>
        <dbReference type="ARBA" id="ARBA00023015"/>
    </source>
</evidence>
<evidence type="ECO:0000313" key="7">
    <source>
        <dbReference type="EMBL" id="KAJ9544801.1"/>
    </source>
</evidence>
<protein>
    <recommendedName>
        <fullName evidence="6">BHLH domain-containing protein</fullName>
    </recommendedName>
</protein>
<organism evidence="7 8">
    <name type="scientific">Centaurea solstitialis</name>
    <name type="common">yellow star-thistle</name>
    <dbReference type="NCBI Taxonomy" id="347529"/>
    <lineage>
        <taxon>Eukaryota</taxon>
        <taxon>Viridiplantae</taxon>
        <taxon>Streptophyta</taxon>
        <taxon>Embryophyta</taxon>
        <taxon>Tracheophyta</taxon>
        <taxon>Spermatophyta</taxon>
        <taxon>Magnoliopsida</taxon>
        <taxon>eudicotyledons</taxon>
        <taxon>Gunneridae</taxon>
        <taxon>Pentapetalae</taxon>
        <taxon>asterids</taxon>
        <taxon>campanulids</taxon>
        <taxon>Asterales</taxon>
        <taxon>Asteraceae</taxon>
        <taxon>Carduoideae</taxon>
        <taxon>Cardueae</taxon>
        <taxon>Centaureinae</taxon>
        <taxon>Centaurea</taxon>
    </lineage>
</organism>
<name>A0AA38SZL9_9ASTR</name>
<dbReference type="InterPro" id="IPR011598">
    <property type="entry name" value="bHLH_dom"/>
</dbReference>
<dbReference type="SUPFAM" id="SSF47459">
    <property type="entry name" value="HLH, helix-loop-helix DNA-binding domain"/>
    <property type="match status" value="1"/>
</dbReference>
<accession>A0AA38SZL9</accession>
<dbReference type="Proteomes" id="UP001172457">
    <property type="component" value="Chromosome 6"/>
</dbReference>
<dbReference type="SMART" id="SM00353">
    <property type="entry name" value="HLH"/>
    <property type="match status" value="1"/>
</dbReference>
<dbReference type="EMBL" id="JARYMX010000006">
    <property type="protein sequence ID" value="KAJ9544801.1"/>
    <property type="molecule type" value="Genomic_DNA"/>
</dbReference>
<sequence length="298" mass="33198">MALPFYSSNWPTFRQQPHHATAVPPPPPPPELLPFHDNFTSSINPMLEFNHHFSTFNNNLSFSNNNTNIKYPSLSSSYNPLITTQHQHLLYDDQPLTHLTHFSNFAPDWEMDQWPVCDPMVQLQPELLPPLPEVYQDYGVDTVMAPPAYYEGGGGGGGVMEVVERSEVEVKKVDGGGGGRSLSAQSVAARVRRRKISQKTMELGKLVPGGHRMSTAEMFQAALKYIKFLQAQVGVLQLIKASSAVIRHLLYGPSEELEALVNSPSVQEKLYSAEKCIVPQGLEETLVHDHQINDLLTI</sequence>
<dbReference type="AlphaFoldDB" id="A0AA38SZL9"/>
<dbReference type="PROSITE" id="PS50888">
    <property type="entry name" value="BHLH"/>
    <property type="match status" value="1"/>
</dbReference>
<gene>
    <name evidence="7" type="ORF">OSB04_024508</name>
</gene>
<keyword evidence="3" id="KW-0238">DNA-binding</keyword>